<evidence type="ECO:0000313" key="1">
    <source>
        <dbReference type="EMBL" id="BEQ14588.1"/>
    </source>
</evidence>
<dbReference type="EMBL" id="AP028679">
    <property type="protein sequence ID" value="BEQ14588.1"/>
    <property type="molecule type" value="Genomic_DNA"/>
</dbReference>
<organism evidence="1 2">
    <name type="scientific">Desulfoferula mesophila</name>
    <dbReference type="NCBI Taxonomy" id="3058419"/>
    <lineage>
        <taxon>Bacteria</taxon>
        <taxon>Pseudomonadati</taxon>
        <taxon>Thermodesulfobacteriota</taxon>
        <taxon>Desulfarculia</taxon>
        <taxon>Desulfarculales</taxon>
        <taxon>Desulfarculaceae</taxon>
        <taxon>Desulfoferula</taxon>
    </lineage>
</organism>
<proteinExistence type="predicted"/>
<dbReference type="Proteomes" id="UP001366166">
    <property type="component" value="Chromosome"/>
</dbReference>
<evidence type="ECO:0000313" key="2">
    <source>
        <dbReference type="Proteomes" id="UP001366166"/>
    </source>
</evidence>
<dbReference type="KEGG" id="dmp:FAK_16540"/>
<reference evidence="2" key="1">
    <citation type="journal article" date="2023" name="Arch. Microbiol.">
        <title>Desulfoferula mesophilus gen. nov. sp. nov., a mesophilic sulfate-reducing bacterium isolated from a brackish lake sediment.</title>
        <authorList>
            <person name="Watanabe T."/>
            <person name="Yabe T."/>
            <person name="Tsuji J.M."/>
            <person name="Fukui M."/>
        </authorList>
    </citation>
    <scope>NUCLEOTIDE SEQUENCE [LARGE SCALE GENOMIC DNA]</scope>
    <source>
        <strain evidence="2">12FAK</strain>
    </source>
</reference>
<evidence type="ECO:0008006" key="3">
    <source>
        <dbReference type="Google" id="ProtNLM"/>
    </source>
</evidence>
<sequence length="76" mass="9028">MYIHVMRQAAYQKNQELPSHEPDTSARLRLVDTFGGTGPEDIMERYRKGNLYERLNLWLTHRDMRSVLSGFDETER</sequence>
<dbReference type="AlphaFoldDB" id="A0AAU9EBX1"/>
<gene>
    <name evidence="1" type="ORF">FAK_16540</name>
</gene>
<accession>A0AAU9EBX1</accession>
<keyword evidence="2" id="KW-1185">Reference proteome</keyword>
<name>A0AAU9EBX1_9BACT</name>
<protein>
    <recommendedName>
        <fullName evidence="3">Transposase</fullName>
    </recommendedName>
</protein>